<accession>A0AAE8ZVP3</accession>
<dbReference type="Proteomes" id="UP000827892">
    <property type="component" value="Chromosome V"/>
</dbReference>
<gene>
    <name evidence="1" type="ORF">L3Y34_006072</name>
</gene>
<evidence type="ECO:0000313" key="1">
    <source>
        <dbReference type="EMBL" id="ULT86127.1"/>
    </source>
</evidence>
<reference evidence="1 2" key="1">
    <citation type="submission" date="2022-02" db="EMBL/GenBank/DDBJ databases">
        <title>Chromosome-level reference genomes for two strains of Caenorhabditis briggsae: an improved platform for comparative genomics.</title>
        <authorList>
            <person name="Stevens L."/>
            <person name="Andersen E.C."/>
        </authorList>
    </citation>
    <scope>NUCLEOTIDE SEQUENCE [LARGE SCALE GENOMIC DNA]</scope>
    <source>
        <strain evidence="1">QX1410_ONT</strain>
        <tissue evidence="1">Whole-organism</tissue>
    </source>
</reference>
<dbReference type="AlphaFoldDB" id="A0AAE8ZVP3"/>
<dbReference type="KEGG" id="cbr:CBG_11276"/>
<dbReference type="OMA" id="CLCTRLD"/>
<evidence type="ECO:0000313" key="2">
    <source>
        <dbReference type="Proteomes" id="UP000827892"/>
    </source>
</evidence>
<sequence>MIFLSSFLISTASAQMDLCEPAVDPSPSCLCTRLDFMDTFSFRLRFGNSTFAGSSYEVTAPTYKSDYDCLSEQPLQCSGDGKTSAFAVFNMKYILELPNRIPSVFCYPRTRMFDMQSELIKQYQASGDLPTEELDLHLTEVGCIEYGGSGGSTKQPLTVPTSTSSPKTTFLPDDCPCSRPPPVMTQSIFNMQYAFNLPESKFTFGTPKFFYTVGCQHVSMTCPSSQKAIMFFNDQYILNGNDVLDVASKYNLHCDSGASKWKFDAPSEQKFMSLLGISSIELTHLGCASIAPRA</sequence>
<name>A0AAE8ZVP3_CAEBR</name>
<organism evidence="1 2">
    <name type="scientific">Caenorhabditis briggsae</name>
    <dbReference type="NCBI Taxonomy" id="6238"/>
    <lineage>
        <taxon>Eukaryota</taxon>
        <taxon>Metazoa</taxon>
        <taxon>Ecdysozoa</taxon>
        <taxon>Nematoda</taxon>
        <taxon>Chromadorea</taxon>
        <taxon>Rhabditida</taxon>
        <taxon>Rhabditina</taxon>
        <taxon>Rhabditomorpha</taxon>
        <taxon>Rhabditoidea</taxon>
        <taxon>Rhabditidae</taxon>
        <taxon>Peloderinae</taxon>
        <taxon>Caenorhabditis</taxon>
    </lineage>
</organism>
<dbReference type="EMBL" id="CP090895">
    <property type="protein sequence ID" value="ULT86127.1"/>
    <property type="molecule type" value="Genomic_DNA"/>
</dbReference>
<proteinExistence type="predicted"/>
<protein>
    <submittedName>
        <fullName evidence="1">Uncharacterized protein</fullName>
    </submittedName>
</protein>